<dbReference type="Pfam" id="PF13432">
    <property type="entry name" value="TPR_16"/>
    <property type="match status" value="1"/>
</dbReference>
<dbReference type="AlphaFoldDB" id="A0A7V4XQM6"/>
<feature type="chain" id="PRO_5031281410" evidence="5">
    <location>
        <begin position="25"/>
        <end position="551"/>
    </location>
</feature>
<accession>A0A7V4XQM6</accession>
<feature type="repeat" description="TPR" evidence="3">
    <location>
        <begin position="328"/>
        <end position="361"/>
    </location>
</feature>
<organism evidence="6">
    <name type="scientific">Acidobacterium capsulatum</name>
    <dbReference type="NCBI Taxonomy" id="33075"/>
    <lineage>
        <taxon>Bacteria</taxon>
        <taxon>Pseudomonadati</taxon>
        <taxon>Acidobacteriota</taxon>
        <taxon>Terriglobia</taxon>
        <taxon>Terriglobales</taxon>
        <taxon>Acidobacteriaceae</taxon>
        <taxon>Acidobacterium</taxon>
    </lineage>
</organism>
<sequence>MSLKKISLLLLCLCLSFPALSARAQDTLGNSVRPSPASGDAAMHGRLVLLLPFENRSNDATVDWIGSAFPDIFSRRLAGADYLPLGREDRLYAFDHLGLPENLVPSRALTIRIAQLVDADYVIVGSYKVEGNRITAQAQILDMVALTLSKPLEVNAALPDLLNAINSLAWRVVRKMDPHYAVAEQTFLAADGKLPPAAYESYIRGLIAPALTDQITELKEAIRLAPDFFPAWMQLGLAYFADQDYQLCAATLGHLPRYYSRATEADFYRGLSFFYLGDYMQAENAFAFVSESMPLPAVLNNEGVAASRRGQPAATFFRKAIAADPKKENYHFNLGVTLARQHDVKGAIAELQTALKLNPNDTDAQSFLQTLQTPPAANPDPGHAITDTDTPLERIQRHYDGASVRQAAFELEQVQEMRLASMPAPQRAAALVKDGDQFLDRGLILEAEREYHAALTADSHSAAAHAGLAEVRERSGDDKAARREAKDSLAIKPNAEAHLVLARLDMSQKNDSGAKSEVAAALKLDPGNAAAHSLNDALNKAGASKPGASKP</sequence>
<dbReference type="PROSITE" id="PS50005">
    <property type="entry name" value="TPR"/>
    <property type="match status" value="1"/>
</dbReference>
<dbReference type="GO" id="GO:0009279">
    <property type="term" value="C:cell outer membrane"/>
    <property type="evidence" value="ECO:0007669"/>
    <property type="project" value="TreeGrafter"/>
</dbReference>
<feature type="signal peptide" evidence="5">
    <location>
        <begin position="1"/>
        <end position="24"/>
    </location>
</feature>
<dbReference type="GO" id="GO:0046813">
    <property type="term" value="P:receptor-mediated virion attachment to host cell"/>
    <property type="evidence" value="ECO:0007669"/>
    <property type="project" value="TreeGrafter"/>
</dbReference>
<dbReference type="PANTHER" id="PTHR44858:SF1">
    <property type="entry name" value="UDP-N-ACETYLGLUCOSAMINE--PEPTIDE N-ACETYLGLUCOSAMINYLTRANSFERASE SPINDLY-RELATED"/>
    <property type="match status" value="1"/>
</dbReference>
<name>A0A7V4XQM6_9BACT</name>
<comment type="caution">
    <text evidence="6">The sequence shown here is derived from an EMBL/GenBank/DDBJ whole genome shotgun (WGS) entry which is preliminary data.</text>
</comment>
<dbReference type="InterPro" id="IPR013105">
    <property type="entry name" value="TPR_2"/>
</dbReference>
<keyword evidence="5" id="KW-0732">Signal</keyword>
<feature type="compositionally biased region" description="Basic and acidic residues" evidence="4">
    <location>
        <begin position="470"/>
        <end position="488"/>
    </location>
</feature>
<keyword evidence="1" id="KW-0677">Repeat</keyword>
<evidence type="ECO:0000256" key="2">
    <source>
        <dbReference type="ARBA" id="ARBA00022803"/>
    </source>
</evidence>
<dbReference type="InterPro" id="IPR050498">
    <property type="entry name" value="Ycf3"/>
</dbReference>
<dbReference type="EMBL" id="DTKL01000014">
    <property type="protein sequence ID" value="HGY93409.1"/>
    <property type="molecule type" value="Genomic_DNA"/>
</dbReference>
<evidence type="ECO:0000256" key="4">
    <source>
        <dbReference type="SAM" id="MobiDB-lite"/>
    </source>
</evidence>
<dbReference type="Gene3D" id="1.25.40.10">
    <property type="entry name" value="Tetratricopeptide repeat domain"/>
    <property type="match status" value="2"/>
</dbReference>
<dbReference type="SUPFAM" id="SSF48452">
    <property type="entry name" value="TPR-like"/>
    <property type="match status" value="2"/>
</dbReference>
<evidence type="ECO:0000313" key="6">
    <source>
        <dbReference type="EMBL" id="HGY93409.1"/>
    </source>
</evidence>
<dbReference type="InterPro" id="IPR019734">
    <property type="entry name" value="TPR_rpt"/>
</dbReference>
<gene>
    <name evidence="6" type="ORF">ENW50_01775</name>
</gene>
<evidence type="ECO:0000256" key="5">
    <source>
        <dbReference type="SAM" id="SignalP"/>
    </source>
</evidence>
<evidence type="ECO:0000256" key="3">
    <source>
        <dbReference type="PROSITE-ProRule" id="PRU00339"/>
    </source>
</evidence>
<protein>
    <submittedName>
        <fullName evidence="6">Tetratricopeptide repeat protein</fullName>
    </submittedName>
</protein>
<proteinExistence type="predicted"/>
<dbReference type="SMART" id="SM00028">
    <property type="entry name" value="TPR"/>
    <property type="match status" value="4"/>
</dbReference>
<keyword evidence="2 3" id="KW-0802">TPR repeat</keyword>
<feature type="region of interest" description="Disordered" evidence="4">
    <location>
        <begin position="469"/>
        <end position="488"/>
    </location>
</feature>
<dbReference type="Pfam" id="PF07719">
    <property type="entry name" value="TPR_2"/>
    <property type="match status" value="1"/>
</dbReference>
<evidence type="ECO:0000256" key="1">
    <source>
        <dbReference type="ARBA" id="ARBA00022737"/>
    </source>
</evidence>
<dbReference type="PANTHER" id="PTHR44858">
    <property type="entry name" value="TETRATRICOPEPTIDE REPEAT PROTEIN 6"/>
    <property type="match status" value="1"/>
</dbReference>
<dbReference type="InterPro" id="IPR011990">
    <property type="entry name" value="TPR-like_helical_dom_sf"/>
</dbReference>
<reference evidence="6" key="1">
    <citation type="journal article" date="2020" name="mSystems">
        <title>Genome- and Community-Level Interaction Insights into Carbon Utilization and Element Cycling Functions of Hydrothermarchaeota in Hydrothermal Sediment.</title>
        <authorList>
            <person name="Zhou Z."/>
            <person name="Liu Y."/>
            <person name="Xu W."/>
            <person name="Pan J."/>
            <person name="Luo Z.H."/>
            <person name="Li M."/>
        </authorList>
    </citation>
    <scope>NUCLEOTIDE SEQUENCE [LARGE SCALE GENOMIC DNA]</scope>
    <source>
        <strain evidence="6">SpSt-855</strain>
    </source>
</reference>